<dbReference type="PROSITE" id="PS50888">
    <property type="entry name" value="BHLH"/>
    <property type="match status" value="1"/>
</dbReference>
<dbReference type="InterPro" id="IPR036638">
    <property type="entry name" value="HLH_DNA-bd_sf"/>
</dbReference>
<dbReference type="OrthoDB" id="1927122at2759"/>
<name>A0A2G9G2T4_9LAMI</name>
<evidence type="ECO:0000256" key="1">
    <source>
        <dbReference type="ARBA" id="ARBA00004123"/>
    </source>
</evidence>
<keyword evidence="2" id="KW-0805">Transcription regulation</keyword>
<dbReference type="EMBL" id="NKXS01007460">
    <property type="protein sequence ID" value="PIM99636.1"/>
    <property type="molecule type" value="Genomic_DNA"/>
</dbReference>
<evidence type="ECO:0000313" key="6">
    <source>
        <dbReference type="EMBL" id="PIM99636.1"/>
    </source>
</evidence>
<comment type="subcellular location">
    <subcellularLocation>
        <location evidence="1">Nucleus</location>
    </subcellularLocation>
</comment>
<organism evidence="6 7">
    <name type="scientific">Handroanthus impetiginosus</name>
    <dbReference type="NCBI Taxonomy" id="429701"/>
    <lineage>
        <taxon>Eukaryota</taxon>
        <taxon>Viridiplantae</taxon>
        <taxon>Streptophyta</taxon>
        <taxon>Embryophyta</taxon>
        <taxon>Tracheophyta</taxon>
        <taxon>Spermatophyta</taxon>
        <taxon>Magnoliopsida</taxon>
        <taxon>eudicotyledons</taxon>
        <taxon>Gunneridae</taxon>
        <taxon>Pentapetalae</taxon>
        <taxon>asterids</taxon>
        <taxon>lamiids</taxon>
        <taxon>Lamiales</taxon>
        <taxon>Bignoniaceae</taxon>
        <taxon>Crescentiina</taxon>
        <taxon>Tabebuia alliance</taxon>
        <taxon>Handroanthus</taxon>
    </lineage>
</organism>
<keyword evidence="4" id="KW-0539">Nucleus</keyword>
<protein>
    <recommendedName>
        <fullName evidence="5">BHLH domain-containing protein</fullName>
    </recommendedName>
</protein>
<keyword evidence="7" id="KW-1185">Reference proteome</keyword>
<keyword evidence="3" id="KW-0804">Transcription</keyword>
<evidence type="ECO:0000259" key="5">
    <source>
        <dbReference type="PROSITE" id="PS50888"/>
    </source>
</evidence>
<proteinExistence type="predicted"/>
<dbReference type="AlphaFoldDB" id="A0A2G9G2T4"/>
<comment type="caution">
    <text evidence="6">The sequence shown here is derived from an EMBL/GenBank/DDBJ whole genome shotgun (WGS) entry which is preliminary data.</text>
</comment>
<dbReference type="Gene3D" id="4.10.280.10">
    <property type="entry name" value="Helix-loop-helix DNA-binding domain"/>
    <property type="match status" value="1"/>
</dbReference>
<reference evidence="7" key="1">
    <citation type="journal article" date="2018" name="Gigascience">
        <title>Genome assembly of the Pink Ipe (Handroanthus impetiginosus, Bignoniaceae), a highly valued, ecologically keystone Neotropical timber forest tree.</title>
        <authorList>
            <person name="Silva-Junior O.B."/>
            <person name="Grattapaglia D."/>
            <person name="Novaes E."/>
            <person name="Collevatti R.G."/>
        </authorList>
    </citation>
    <scope>NUCLEOTIDE SEQUENCE [LARGE SCALE GENOMIC DNA]</scope>
    <source>
        <strain evidence="7">cv. UFG-1</strain>
    </source>
</reference>
<dbReference type="Proteomes" id="UP000231279">
    <property type="component" value="Unassembled WGS sequence"/>
</dbReference>
<evidence type="ECO:0000313" key="7">
    <source>
        <dbReference type="Proteomes" id="UP000231279"/>
    </source>
</evidence>
<evidence type="ECO:0000256" key="3">
    <source>
        <dbReference type="ARBA" id="ARBA00023163"/>
    </source>
</evidence>
<accession>A0A2G9G2T4</accession>
<evidence type="ECO:0000256" key="4">
    <source>
        <dbReference type="ARBA" id="ARBA00023242"/>
    </source>
</evidence>
<dbReference type="InterPro" id="IPR011598">
    <property type="entry name" value="bHLH_dom"/>
</dbReference>
<evidence type="ECO:0000256" key="2">
    <source>
        <dbReference type="ARBA" id="ARBA00023015"/>
    </source>
</evidence>
<dbReference type="SUPFAM" id="SSF47459">
    <property type="entry name" value="HLH, helix-loop-helix DNA-binding domain"/>
    <property type="match status" value="1"/>
</dbReference>
<sequence length="178" mass="20019">MSERGKGQLVKQETEEEDIKRLLMGIMEGYNDTVIPPSSYFSPPPGISIGEKGPSSVKRQKHGASWAESLHKERKRREQMNEKFSVLQSMVPTLLNGFKNSPVNITVSDGATFFAVQLPFRCRLVTDIVKVFEKHKVEVLEARVCVNEQRLLTFTATIIIGRDGGSTIDKIREEVLTL</sequence>
<feature type="domain" description="BHLH" evidence="5">
    <location>
        <begin position="64"/>
        <end position="118"/>
    </location>
</feature>
<gene>
    <name evidence="6" type="ORF">CDL12_27866</name>
</gene>
<dbReference type="Pfam" id="PF00010">
    <property type="entry name" value="HLH"/>
    <property type="match status" value="1"/>
</dbReference>
<dbReference type="GO" id="GO:0005634">
    <property type="term" value="C:nucleus"/>
    <property type="evidence" value="ECO:0007669"/>
    <property type="project" value="UniProtKB-SubCell"/>
</dbReference>
<dbReference type="GO" id="GO:0046983">
    <property type="term" value="F:protein dimerization activity"/>
    <property type="evidence" value="ECO:0007669"/>
    <property type="project" value="InterPro"/>
</dbReference>
<dbReference type="CDD" id="cd00083">
    <property type="entry name" value="bHLH_SF"/>
    <property type="match status" value="1"/>
</dbReference>